<protein>
    <recommendedName>
        <fullName evidence="2">Putative cysteine ligase BshC</fullName>
        <ecNumber evidence="2">6.-.-.-</ecNumber>
    </recommendedName>
</protein>
<dbReference type="InterPro" id="IPR055399">
    <property type="entry name" value="CC_BshC"/>
</dbReference>
<evidence type="ECO:0000313" key="6">
    <source>
        <dbReference type="Proteomes" id="UP001185092"/>
    </source>
</evidence>
<dbReference type="GO" id="GO:0016874">
    <property type="term" value="F:ligase activity"/>
    <property type="evidence" value="ECO:0007669"/>
    <property type="project" value="UniProtKB-UniRule"/>
</dbReference>
<evidence type="ECO:0000259" key="4">
    <source>
        <dbReference type="Pfam" id="PF24850"/>
    </source>
</evidence>
<evidence type="ECO:0000259" key="3">
    <source>
        <dbReference type="Pfam" id="PF10079"/>
    </source>
</evidence>
<evidence type="ECO:0000256" key="1">
    <source>
        <dbReference type="ARBA" id="ARBA00022598"/>
    </source>
</evidence>
<comment type="similarity">
    <text evidence="2">Belongs to the BshC family.</text>
</comment>
<dbReference type="Pfam" id="PF24850">
    <property type="entry name" value="CC_BshC"/>
    <property type="match status" value="1"/>
</dbReference>
<dbReference type="Pfam" id="PF10079">
    <property type="entry name" value="Rossmann-like_BshC"/>
    <property type="match status" value="1"/>
</dbReference>
<dbReference type="Proteomes" id="UP001185092">
    <property type="component" value="Unassembled WGS sequence"/>
</dbReference>
<accession>A0AAE3XLD7</accession>
<proteinExistence type="inferred from homology"/>
<dbReference type="InterPro" id="IPR055398">
    <property type="entry name" value="Rossmann-like_BshC"/>
</dbReference>
<dbReference type="PIRSF" id="PIRSF012535">
    <property type="entry name" value="UCP012535"/>
    <property type="match status" value="1"/>
</dbReference>
<evidence type="ECO:0000256" key="2">
    <source>
        <dbReference type="HAMAP-Rule" id="MF_01867"/>
    </source>
</evidence>
<dbReference type="EC" id="6.-.-.-" evidence="2"/>
<dbReference type="NCBIfam" id="TIGR03998">
    <property type="entry name" value="thiol_BshC"/>
    <property type="match status" value="1"/>
</dbReference>
<feature type="domain" description="Bacillithiol biosynthesis BshC N-terminal Rossmann-like" evidence="3">
    <location>
        <begin position="1"/>
        <end position="362"/>
    </location>
</feature>
<reference evidence="5" key="1">
    <citation type="submission" date="2023-07" db="EMBL/GenBank/DDBJ databases">
        <title>Genomic Encyclopedia of Type Strains, Phase IV (KMG-IV): sequencing the most valuable type-strain genomes for metagenomic binning, comparative biology and taxonomic classification.</title>
        <authorList>
            <person name="Goeker M."/>
        </authorList>
    </citation>
    <scope>NUCLEOTIDE SEQUENCE</scope>
    <source>
        <strain evidence="5">DSM 26174</strain>
    </source>
</reference>
<keyword evidence="6" id="KW-1185">Reference proteome</keyword>
<gene>
    <name evidence="2" type="primary">bshC</name>
    <name evidence="5" type="ORF">HNQ88_001124</name>
</gene>
<organism evidence="5 6">
    <name type="scientific">Aureibacter tunicatorum</name>
    <dbReference type="NCBI Taxonomy" id="866807"/>
    <lineage>
        <taxon>Bacteria</taxon>
        <taxon>Pseudomonadati</taxon>
        <taxon>Bacteroidota</taxon>
        <taxon>Cytophagia</taxon>
        <taxon>Cytophagales</taxon>
        <taxon>Persicobacteraceae</taxon>
        <taxon>Aureibacter</taxon>
    </lineage>
</organism>
<feature type="domain" description="Bacillithiol biosynthesis BshC C-terminal coiled-coil" evidence="4">
    <location>
        <begin position="365"/>
        <end position="517"/>
    </location>
</feature>
<sequence>MRIDKIDLGETKRFSPIFLDYINQDEKLAPFYNRFPTLENFGDQINEKSFDQEKRQTLNKVLEEQYQNIEIKPAAQKSIQLLQEANTYTVTTGHQLNIFTGPFFFIFKLVTTINLAKALKKRYPDKNFIPVYWSATEDHDFEEIKSFNLFGKNYKWDSNQKGAVGRFSTQSIKTLLNDLPEEFDTFTKAYTQHGNLADAVRCYVNELFGEQGLIMIDGDHPKLKASFIDYIIDDMESLENTETITNTSEMLMQNGYKAQVFPRDINLFYLKDDTRERIVRRAEKDYHALHTDFSLCPDDMPDYVRKHPEEFSPNVILRPLYQEVILPNLAYLGGPGELAYWMQLKGLFDRHSIPFPILVPRNYGLYVNKNISRKIDKLNIDIQEFFKPTFELKRDFSQKNADILFDIETEKSGILELLSSIKSKAGKIDKSLEGTLGAEEKKWLKSFEMIEKKAQKAEERKQDTELKQLENIQDKLFPEGSLQERHDCYLNFTHSNPQLIESLLESFDPFEFKFYIFSENE</sequence>
<comment type="caution">
    <text evidence="5">The sequence shown here is derived from an EMBL/GenBank/DDBJ whole genome shotgun (WGS) entry which is preliminary data.</text>
</comment>
<dbReference type="AlphaFoldDB" id="A0AAE3XLD7"/>
<name>A0AAE3XLD7_9BACT</name>
<keyword evidence="1 2" id="KW-0436">Ligase</keyword>
<dbReference type="RefSeq" id="WP_309937614.1">
    <property type="nucleotide sequence ID" value="NZ_AP025305.1"/>
</dbReference>
<dbReference type="EMBL" id="JAVDQD010000001">
    <property type="protein sequence ID" value="MDR6238148.1"/>
    <property type="molecule type" value="Genomic_DNA"/>
</dbReference>
<dbReference type="InterPro" id="IPR011199">
    <property type="entry name" value="Bacillithiol_biosynth_BshC"/>
</dbReference>
<evidence type="ECO:0000313" key="5">
    <source>
        <dbReference type="EMBL" id="MDR6238148.1"/>
    </source>
</evidence>
<dbReference type="HAMAP" id="MF_01867">
    <property type="entry name" value="BshC"/>
    <property type="match status" value="1"/>
</dbReference>